<keyword evidence="1" id="KW-0812">Transmembrane</keyword>
<keyword evidence="1" id="KW-0472">Membrane</keyword>
<gene>
    <name evidence="2" type="ORF">IscW_ISCW009737</name>
</gene>
<reference evidence="2 4" key="1">
    <citation type="submission" date="2008-03" db="EMBL/GenBank/DDBJ databases">
        <title>Annotation of Ixodes scapularis.</title>
        <authorList>
            <consortium name="Ixodes scapularis Genome Project Consortium"/>
            <person name="Caler E."/>
            <person name="Hannick L.I."/>
            <person name="Bidwell S."/>
            <person name="Joardar V."/>
            <person name="Thiagarajan M."/>
            <person name="Amedeo P."/>
            <person name="Galinsky K.J."/>
            <person name="Schobel S."/>
            <person name="Inman J."/>
            <person name="Hostetler J."/>
            <person name="Miller J."/>
            <person name="Hammond M."/>
            <person name="Megy K."/>
            <person name="Lawson D."/>
            <person name="Kodira C."/>
            <person name="Sutton G."/>
            <person name="Meyer J."/>
            <person name="Hill C.A."/>
            <person name="Birren B."/>
            <person name="Nene V."/>
            <person name="Collins F."/>
            <person name="Alarcon-Chaidez F."/>
            <person name="Wikel S."/>
            <person name="Strausberg R."/>
        </authorList>
    </citation>
    <scope>NUCLEOTIDE SEQUENCE [LARGE SCALE GENOMIC DNA]</scope>
    <source>
        <strain evidence="4">Wikel</strain>
        <strain evidence="2">Wikel colony</strain>
    </source>
</reference>
<keyword evidence="4" id="KW-1185">Reference proteome</keyword>
<organism>
    <name type="scientific">Ixodes scapularis</name>
    <name type="common">Black-legged tick</name>
    <name type="synonym">Deer tick</name>
    <dbReference type="NCBI Taxonomy" id="6945"/>
    <lineage>
        <taxon>Eukaryota</taxon>
        <taxon>Metazoa</taxon>
        <taxon>Ecdysozoa</taxon>
        <taxon>Arthropoda</taxon>
        <taxon>Chelicerata</taxon>
        <taxon>Arachnida</taxon>
        <taxon>Acari</taxon>
        <taxon>Parasitiformes</taxon>
        <taxon>Ixodida</taxon>
        <taxon>Ixodoidea</taxon>
        <taxon>Ixodidae</taxon>
        <taxon>Ixodinae</taxon>
        <taxon>Ixodes</taxon>
    </lineage>
</organism>
<name>B7Q3R7_IXOSC</name>
<sequence>MYGELFVKVNLAPCLCVCFYLQQLYNKVLCWNISKKKAYTSLACLVYASYDSHFLIAGYDPRAFIVNILIAILPFQLWFLESSSVHHSVLLWFCTKTVVATWKWFPCCFCLFL</sequence>
<evidence type="ECO:0000256" key="1">
    <source>
        <dbReference type="SAM" id="Phobius"/>
    </source>
</evidence>
<reference evidence="3" key="2">
    <citation type="submission" date="2020-05" db="UniProtKB">
        <authorList>
            <consortium name="EnsemblMetazoa"/>
        </authorList>
    </citation>
    <scope>IDENTIFICATION</scope>
    <source>
        <strain evidence="3">wikel</strain>
    </source>
</reference>
<dbReference type="VEuPathDB" id="VectorBase:ISCI009737"/>
<feature type="transmembrane region" description="Helical" evidence="1">
    <location>
        <begin position="63"/>
        <end position="80"/>
    </location>
</feature>
<protein>
    <submittedName>
        <fullName evidence="2 3">Uncharacterized protein</fullName>
    </submittedName>
</protein>
<evidence type="ECO:0000313" key="4">
    <source>
        <dbReference type="Proteomes" id="UP000001555"/>
    </source>
</evidence>
<keyword evidence="1" id="KW-1133">Transmembrane helix</keyword>
<dbReference type="VEuPathDB" id="VectorBase:ISCW009737"/>
<dbReference type="InParanoid" id="B7Q3R7"/>
<proteinExistence type="predicted"/>
<dbReference type="Proteomes" id="UP000001555">
    <property type="component" value="Unassembled WGS sequence"/>
</dbReference>
<dbReference type="AlphaFoldDB" id="B7Q3R7"/>
<dbReference type="EnsemblMetazoa" id="ISCW009737-RA">
    <property type="protein sequence ID" value="ISCW009737-PA"/>
    <property type="gene ID" value="ISCW009737"/>
</dbReference>
<evidence type="ECO:0000313" key="2">
    <source>
        <dbReference type="EMBL" id="EEC13489.1"/>
    </source>
</evidence>
<dbReference type="HOGENOM" id="CLU_2136223_0_0_1"/>
<dbReference type="EMBL" id="ABJB010920202">
    <property type="status" value="NOT_ANNOTATED_CDS"/>
    <property type="molecule type" value="Genomic_DNA"/>
</dbReference>
<dbReference type="PaxDb" id="6945-B7Q3R7"/>
<evidence type="ECO:0000313" key="3">
    <source>
        <dbReference type="EnsemblMetazoa" id="ISCW009737-PA"/>
    </source>
</evidence>
<accession>B7Q3R7</accession>
<dbReference type="EMBL" id="DS851663">
    <property type="protein sequence ID" value="EEC13489.1"/>
    <property type="molecule type" value="Genomic_DNA"/>
</dbReference>